<dbReference type="InterPro" id="IPR006439">
    <property type="entry name" value="HAD-SF_hydro_IA"/>
</dbReference>
<dbReference type="PRINTS" id="PR00413">
    <property type="entry name" value="HADHALOGNASE"/>
</dbReference>
<gene>
    <name evidence="3" type="ORF">EV421DRAFT_1710206</name>
</gene>
<dbReference type="AlphaFoldDB" id="A0AA39JI68"/>
<keyword evidence="4" id="KW-1185">Reference proteome</keyword>
<protein>
    <submittedName>
        <fullName evidence="3">Haloacid dehalogenase</fullName>
    </submittedName>
</protein>
<evidence type="ECO:0000313" key="3">
    <source>
        <dbReference type="EMBL" id="KAK0443226.1"/>
    </source>
</evidence>
<name>A0AA39JI68_9AGAR</name>
<dbReference type="SUPFAM" id="SSF56784">
    <property type="entry name" value="HAD-like"/>
    <property type="match status" value="1"/>
</dbReference>
<organism evidence="3 4">
    <name type="scientific">Armillaria borealis</name>
    <dbReference type="NCBI Taxonomy" id="47425"/>
    <lineage>
        <taxon>Eukaryota</taxon>
        <taxon>Fungi</taxon>
        <taxon>Dikarya</taxon>
        <taxon>Basidiomycota</taxon>
        <taxon>Agaricomycotina</taxon>
        <taxon>Agaricomycetes</taxon>
        <taxon>Agaricomycetidae</taxon>
        <taxon>Agaricales</taxon>
        <taxon>Marasmiineae</taxon>
        <taxon>Physalacriaceae</taxon>
        <taxon>Armillaria</taxon>
    </lineage>
</organism>
<keyword evidence="2" id="KW-0378">Hydrolase</keyword>
<dbReference type="PANTHER" id="PTHR43316">
    <property type="entry name" value="HYDROLASE, HALOACID DELAHOGENASE-RELATED"/>
    <property type="match status" value="1"/>
</dbReference>
<sequence length="254" mass="28028">MEGVEALTFDVFGTVVDWHGSVSAELKALGQDLALSADWDAFATEWRQGYLTNTSRIAREGSDSGPLNVDILHRQVFVSWTDMLSSPRWVHVGSKLDGKTRAHLNLVWHLLVSDPLMCIGWPDTVEGLYQLKKHVILTTLSNGNVRLLASQAKHANLPWDLVLSAELFSCYKPNPEAYLGAIKHLSVPPEKCAMVAAHIYDLRAAAQVGMKTVYVQRPGEDRGDITVKSKSEGGEVDCVVQSFVELASLFSQMH</sequence>
<dbReference type="NCBIfam" id="TIGR01428">
    <property type="entry name" value="HAD_type_II"/>
    <property type="match status" value="1"/>
</dbReference>
<dbReference type="EMBL" id="JAUEPT010000023">
    <property type="protein sequence ID" value="KAK0443226.1"/>
    <property type="molecule type" value="Genomic_DNA"/>
</dbReference>
<proteinExistence type="inferred from homology"/>
<dbReference type="Gene3D" id="3.40.50.1000">
    <property type="entry name" value="HAD superfamily/HAD-like"/>
    <property type="match status" value="1"/>
</dbReference>
<dbReference type="GO" id="GO:0016791">
    <property type="term" value="F:phosphatase activity"/>
    <property type="evidence" value="ECO:0007669"/>
    <property type="project" value="UniProtKB-ARBA"/>
</dbReference>
<comment type="similarity">
    <text evidence="1">Belongs to the HAD-like hydrolase superfamily. S-2-haloalkanoic acid dehalogenase family.</text>
</comment>
<dbReference type="Pfam" id="PF00702">
    <property type="entry name" value="Hydrolase"/>
    <property type="match status" value="1"/>
</dbReference>
<comment type="caution">
    <text evidence="3">The sequence shown here is derived from an EMBL/GenBank/DDBJ whole genome shotgun (WGS) entry which is preliminary data.</text>
</comment>
<evidence type="ECO:0000256" key="1">
    <source>
        <dbReference type="ARBA" id="ARBA00008106"/>
    </source>
</evidence>
<dbReference type="Gene3D" id="1.10.150.240">
    <property type="entry name" value="Putative phosphatase, domain 2"/>
    <property type="match status" value="1"/>
</dbReference>
<dbReference type="InterPro" id="IPR036412">
    <property type="entry name" value="HAD-like_sf"/>
</dbReference>
<evidence type="ECO:0000313" key="4">
    <source>
        <dbReference type="Proteomes" id="UP001175226"/>
    </source>
</evidence>
<dbReference type="NCBIfam" id="TIGR01493">
    <property type="entry name" value="HAD-SF-IA-v2"/>
    <property type="match status" value="1"/>
</dbReference>
<evidence type="ECO:0000256" key="2">
    <source>
        <dbReference type="ARBA" id="ARBA00022801"/>
    </source>
</evidence>
<dbReference type="Proteomes" id="UP001175226">
    <property type="component" value="Unassembled WGS sequence"/>
</dbReference>
<dbReference type="InterPro" id="IPR006328">
    <property type="entry name" value="2-HAD"/>
</dbReference>
<dbReference type="PANTHER" id="PTHR43316:SF3">
    <property type="entry name" value="HALOACID DEHALOGENASE, TYPE II (AFU_ORTHOLOGUE AFUA_2G07750)-RELATED"/>
    <property type="match status" value="1"/>
</dbReference>
<accession>A0AA39JI68</accession>
<dbReference type="InterPro" id="IPR023214">
    <property type="entry name" value="HAD_sf"/>
</dbReference>
<dbReference type="GO" id="GO:0019120">
    <property type="term" value="F:hydrolase activity, acting on acid halide bonds, in C-halide compounds"/>
    <property type="evidence" value="ECO:0007669"/>
    <property type="project" value="InterPro"/>
</dbReference>
<reference evidence="3" key="1">
    <citation type="submission" date="2023-06" db="EMBL/GenBank/DDBJ databases">
        <authorList>
            <consortium name="Lawrence Berkeley National Laboratory"/>
            <person name="Ahrendt S."/>
            <person name="Sahu N."/>
            <person name="Indic B."/>
            <person name="Wong-Bajracharya J."/>
            <person name="Merenyi Z."/>
            <person name="Ke H.-M."/>
            <person name="Monk M."/>
            <person name="Kocsube S."/>
            <person name="Drula E."/>
            <person name="Lipzen A."/>
            <person name="Balint B."/>
            <person name="Henrissat B."/>
            <person name="Andreopoulos B."/>
            <person name="Martin F.M."/>
            <person name="Harder C.B."/>
            <person name="Rigling D."/>
            <person name="Ford K.L."/>
            <person name="Foster G.D."/>
            <person name="Pangilinan J."/>
            <person name="Papanicolaou A."/>
            <person name="Barry K."/>
            <person name="LaButti K."/>
            <person name="Viragh M."/>
            <person name="Koriabine M."/>
            <person name="Yan M."/>
            <person name="Riley R."/>
            <person name="Champramary S."/>
            <person name="Plett K.L."/>
            <person name="Tsai I.J."/>
            <person name="Slot J."/>
            <person name="Sipos G."/>
            <person name="Plett J."/>
            <person name="Nagy L.G."/>
            <person name="Grigoriev I.V."/>
        </authorList>
    </citation>
    <scope>NUCLEOTIDE SEQUENCE</scope>
    <source>
        <strain evidence="3">FPL87.14</strain>
    </source>
</reference>
<dbReference type="InterPro" id="IPR051540">
    <property type="entry name" value="S-2-haloacid_dehalogenase"/>
</dbReference>
<dbReference type="InterPro" id="IPR023198">
    <property type="entry name" value="PGP-like_dom2"/>
</dbReference>